<evidence type="ECO:0000256" key="12">
    <source>
        <dbReference type="ARBA" id="ARBA00023303"/>
    </source>
</evidence>
<dbReference type="AlphaFoldDB" id="A0A444UKQ9"/>
<evidence type="ECO:0000256" key="8">
    <source>
        <dbReference type="ARBA" id="ARBA00023136"/>
    </source>
</evidence>
<keyword evidence="8" id="KW-0472">Membrane</keyword>
<comment type="caution">
    <text evidence="14">The sequence shown here is derived from an EMBL/GenBank/DDBJ whole genome shotgun (WGS) entry which is preliminary data.</text>
</comment>
<proteinExistence type="inferred from homology"/>
<evidence type="ECO:0000256" key="9">
    <source>
        <dbReference type="ARBA" id="ARBA00023157"/>
    </source>
</evidence>
<comment type="subcellular location">
    <subcellularLocation>
        <location evidence="1">Cell membrane</location>
        <topology evidence="1">Multi-pass membrane protein</topology>
    </subcellularLocation>
</comment>
<comment type="catalytic activity">
    <reaction evidence="13">
        <text>Ca(2+)(in) = Ca(2+)(out)</text>
        <dbReference type="Rhea" id="RHEA:29671"/>
        <dbReference type="ChEBI" id="CHEBI:29108"/>
    </reaction>
</comment>
<dbReference type="InterPro" id="IPR053792">
    <property type="entry name" value="P2X_RECEPTOR_CS"/>
</dbReference>
<evidence type="ECO:0000256" key="4">
    <source>
        <dbReference type="ARBA" id="ARBA00022475"/>
    </source>
</evidence>
<evidence type="ECO:0000256" key="13">
    <source>
        <dbReference type="ARBA" id="ARBA00036634"/>
    </source>
</evidence>
<keyword evidence="3" id="KW-0813">Transport</keyword>
<dbReference type="PANTHER" id="PTHR10125:SF18">
    <property type="entry name" value="P2X PURINOCEPTOR 4"/>
    <property type="match status" value="1"/>
</dbReference>
<dbReference type="InterPro" id="IPR027309">
    <property type="entry name" value="P2X_extracellular_dom_sf"/>
</dbReference>
<protein>
    <submittedName>
        <fullName evidence="14">Uncharacterized protein</fullName>
    </submittedName>
</protein>
<dbReference type="Proteomes" id="UP000289886">
    <property type="component" value="Unassembled WGS sequence"/>
</dbReference>
<evidence type="ECO:0000256" key="11">
    <source>
        <dbReference type="ARBA" id="ARBA00023286"/>
    </source>
</evidence>
<dbReference type="GO" id="GO:0070588">
    <property type="term" value="P:calcium ion transmembrane transport"/>
    <property type="evidence" value="ECO:0007669"/>
    <property type="project" value="TreeGrafter"/>
</dbReference>
<keyword evidence="6" id="KW-1133">Transmembrane helix</keyword>
<evidence type="ECO:0000256" key="5">
    <source>
        <dbReference type="ARBA" id="ARBA00022692"/>
    </source>
</evidence>
<dbReference type="GO" id="GO:0005886">
    <property type="term" value="C:plasma membrane"/>
    <property type="evidence" value="ECO:0007669"/>
    <property type="project" value="UniProtKB-SubCell"/>
</dbReference>
<evidence type="ECO:0000256" key="2">
    <source>
        <dbReference type="ARBA" id="ARBA00009848"/>
    </source>
</evidence>
<accession>A0A444UKQ9</accession>
<organism evidence="14 15">
    <name type="scientific">Acipenser ruthenus</name>
    <name type="common">Sterlet sturgeon</name>
    <dbReference type="NCBI Taxonomy" id="7906"/>
    <lineage>
        <taxon>Eukaryota</taxon>
        <taxon>Metazoa</taxon>
        <taxon>Chordata</taxon>
        <taxon>Craniata</taxon>
        <taxon>Vertebrata</taxon>
        <taxon>Euteleostomi</taxon>
        <taxon>Actinopterygii</taxon>
        <taxon>Chondrostei</taxon>
        <taxon>Acipenseriformes</taxon>
        <taxon>Acipenseridae</taxon>
        <taxon>Acipenser</taxon>
    </lineage>
</organism>
<keyword evidence="4" id="KW-1003">Cell membrane</keyword>
<keyword evidence="15" id="KW-1185">Reference proteome</keyword>
<dbReference type="Pfam" id="PF00864">
    <property type="entry name" value="P2X_receptor"/>
    <property type="match status" value="1"/>
</dbReference>
<evidence type="ECO:0000256" key="3">
    <source>
        <dbReference type="ARBA" id="ARBA00022448"/>
    </source>
</evidence>
<dbReference type="EMBL" id="SCEB01214372">
    <property type="protein sequence ID" value="RXM35723.1"/>
    <property type="molecule type" value="Genomic_DNA"/>
</dbReference>
<evidence type="ECO:0000256" key="10">
    <source>
        <dbReference type="ARBA" id="ARBA00023180"/>
    </source>
</evidence>
<keyword evidence="10" id="KW-0325">Glycoprotein</keyword>
<dbReference type="InterPro" id="IPR001429">
    <property type="entry name" value="P2X_purnocptor"/>
</dbReference>
<evidence type="ECO:0000256" key="6">
    <source>
        <dbReference type="ARBA" id="ARBA00022989"/>
    </source>
</evidence>
<dbReference type="GO" id="GO:0098794">
    <property type="term" value="C:postsynapse"/>
    <property type="evidence" value="ECO:0007669"/>
    <property type="project" value="GOC"/>
</dbReference>
<evidence type="ECO:0000313" key="14">
    <source>
        <dbReference type="EMBL" id="RXM35723.1"/>
    </source>
</evidence>
<keyword evidence="11" id="KW-1071">Ligand-gated ion channel</keyword>
<keyword evidence="7" id="KW-0406">Ion transport</keyword>
<evidence type="ECO:0000256" key="7">
    <source>
        <dbReference type="ARBA" id="ARBA00023065"/>
    </source>
</evidence>
<dbReference type="Gene3D" id="2.60.490.10">
    <property type="entry name" value="atp-gated p2x4 ion channel domain"/>
    <property type="match status" value="1"/>
</dbReference>
<dbReference type="PRINTS" id="PR01307">
    <property type="entry name" value="P2XRECEPTOR"/>
</dbReference>
<dbReference type="PANTHER" id="PTHR10125">
    <property type="entry name" value="P2X PURINOCEPTOR"/>
    <property type="match status" value="1"/>
</dbReference>
<dbReference type="InterPro" id="IPR059116">
    <property type="entry name" value="P2X_receptor"/>
</dbReference>
<evidence type="ECO:0000256" key="1">
    <source>
        <dbReference type="ARBA" id="ARBA00004651"/>
    </source>
</evidence>
<dbReference type="GO" id="GO:0004931">
    <property type="term" value="F:extracellularly ATP-gated monoatomic cation channel activity"/>
    <property type="evidence" value="ECO:0007669"/>
    <property type="project" value="InterPro"/>
</dbReference>
<dbReference type="PROSITE" id="PS01212">
    <property type="entry name" value="P2X_RECEPTOR"/>
    <property type="match status" value="1"/>
</dbReference>
<dbReference type="GO" id="GO:0033198">
    <property type="term" value="P:response to ATP"/>
    <property type="evidence" value="ECO:0007669"/>
    <property type="project" value="InterPro"/>
</dbReference>
<comment type="similarity">
    <text evidence="2">Belongs to the P2X receptor family.</text>
</comment>
<reference evidence="14 15" key="1">
    <citation type="submission" date="2019-01" db="EMBL/GenBank/DDBJ databases">
        <title>Draft Genome and Complete Hox-Cluster Characterization of the Sterlet Sturgeon (Acipenser ruthenus).</title>
        <authorList>
            <person name="Wei Q."/>
        </authorList>
    </citation>
    <scope>NUCLEOTIDE SEQUENCE [LARGE SCALE GENOMIC DNA]</scope>
    <source>
        <strain evidence="14">WHYD16114868_AA</strain>
        <tissue evidence="14">Blood</tissue>
    </source>
</reference>
<keyword evidence="5" id="KW-0812">Transmembrane</keyword>
<gene>
    <name evidence="14" type="ORF">EOD39_3934</name>
</gene>
<keyword evidence="9" id="KW-1015">Disulfide bond</keyword>
<sequence>MWGLFQGGVMGIQIKWDCDLDQSVSKCVPQYTFRRLDNKDVQNTVAPGYNFRFAKYYKGPGEVESRTLIKAYGIRFDVMVFGKATVLCDVIVLHILKKKTFYREKKYKYVEDYDLEEESLSSKGRRLLVQLSV</sequence>
<evidence type="ECO:0000313" key="15">
    <source>
        <dbReference type="Proteomes" id="UP000289886"/>
    </source>
</evidence>
<dbReference type="GO" id="GO:0001614">
    <property type="term" value="F:purinergic nucleotide receptor activity"/>
    <property type="evidence" value="ECO:0007669"/>
    <property type="project" value="InterPro"/>
</dbReference>
<keyword evidence="12" id="KW-0407">Ion channel</keyword>
<name>A0A444UKQ9_ACIRT</name>